<feature type="domain" description="CBM3" evidence="3">
    <location>
        <begin position="973"/>
        <end position="1125"/>
    </location>
</feature>
<dbReference type="InterPro" id="IPR008965">
    <property type="entry name" value="CBM2/CBM3_carb-bd_dom_sf"/>
</dbReference>
<evidence type="ECO:0000256" key="1">
    <source>
        <dbReference type="SAM" id="SignalP"/>
    </source>
</evidence>
<feature type="domain" description="Fibronectin type-III" evidence="2">
    <location>
        <begin position="437"/>
        <end position="536"/>
    </location>
</feature>
<dbReference type="PROSITE" id="PS50853">
    <property type="entry name" value="FN3"/>
    <property type="match status" value="1"/>
</dbReference>
<dbReference type="InterPro" id="IPR001956">
    <property type="entry name" value="CBM3"/>
</dbReference>
<dbReference type="InterPro" id="IPR036116">
    <property type="entry name" value="FN3_sf"/>
</dbReference>
<evidence type="ECO:0000259" key="3">
    <source>
        <dbReference type="PROSITE" id="PS51172"/>
    </source>
</evidence>
<dbReference type="SUPFAM" id="SSF89372">
    <property type="entry name" value="Fucose-specific lectin"/>
    <property type="match status" value="1"/>
</dbReference>
<evidence type="ECO:0000313" key="4">
    <source>
        <dbReference type="EMBL" id="MCK8494707.1"/>
    </source>
</evidence>
<dbReference type="PANTHER" id="PTHR34677:SF3">
    <property type="entry name" value="BACTERIAL IG-LIKE DOMAIN-CONTAINING PROTEIN"/>
    <property type="match status" value="1"/>
</dbReference>
<dbReference type="InterPro" id="IPR036966">
    <property type="entry name" value="CBM3_sf"/>
</dbReference>
<dbReference type="Gene3D" id="2.60.40.10">
    <property type="entry name" value="Immunoglobulins"/>
    <property type="match status" value="2"/>
</dbReference>
<dbReference type="PROSITE" id="PS51172">
    <property type="entry name" value="CBM3"/>
    <property type="match status" value="1"/>
</dbReference>
<accession>A0ABT0HS96</accession>
<protein>
    <submittedName>
        <fullName evidence="4">Ig-like domain-containing protein</fullName>
    </submittedName>
</protein>
<name>A0ABT0HS96_9BACT</name>
<feature type="signal peptide" evidence="1">
    <location>
        <begin position="1"/>
        <end position="36"/>
    </location>
</feature>
<dbReference type="InterPro" id="IPR003961">
    <property type="entry name" value="FN3_dom"/>
</dbReference>
<feature type="chain" id="PRO_5045130454" evidence="1">
    <location>
        <begin position="37"/>
        <end position="1222"/>
    </location>
</feature>
<keyword evidence="1" id="KW-0732">Signal</keyword>
<dbReference type="PANTHER" id="PTHR34677">
    <property type="match status" value="1"/>
</dbReference>
<dbReference type="Gene3D" id="2.60.40.710">
    <property type="entry name" value="Endoglucanase-like"/>
    <property type="match status" value="1"/>
</dbReference>
<reference evidence="4 5" key="1">
    <citation type="submission" date="2022-04" db="EMBL/GenBank/DDBJ databases">
        <title>Spirosoma sp. strain RP8 genome sequencing and assembly.</title>
        <authorList>
            <person name="Jung Y."/>
        </authorList>
    </citation>
    <scope>NUCLEOTIDE SEQUENCE [LARGE SCALE GENOMIC DNA]</scope>
    <source>
        <strain evidence="4 5">RP8</strain>
    </source>
</reference>
<keyword evidence="5" id="KW-1185">Reference proteome</keyword>
<dbReference type="InterPro" id="IPR044048">
    <property type="entry name" value="Big_12"/>
</dbReference>
<comment type="caution">
    <text evidence="4">The sequence shown here is derived from an EMBL/GenBank/DDBJ whole genome shotgun (WGS) entry which is preliminary data.</text>
</comment>
<dbReference type="Pfam" id="PF00942">
    <property type="entry name" value="CBM_3"/>
    <property type="match status" value="1"/>
</dbReference>
<gene>
    <name evidence="4" type="ORF">M0L20_22755</name>
</gene>
<organism evidence="4 5">
    <name type="scientific">Spirosoma liriopis</name>
    <dbReference type="NCBI Taxonomy" id="2937440"/>
    <lineage>
        <taxon>Bacteria</taxon>
        <taxon>Pseudomonadati</taxon>
        <taxon>Bacteroidota</taxon>
        <taxon>Cytophagia</taxon>
        <taxon>Cytophagales</taxon>
        <taxon>Cytophagaceae</taxon>
        <taxon>Spirosoma</taxon>
    </lineage>
</organism>
<dbReference type="Pfam" id="PF19078">
    <property type="entry name" value="Big_12"/>
    <property type="match status" value="1"/>
</dbReference>
<dbReference type="InterPro" id="IPR013783">
    <property type="entry name" value="Ig-like_fold"/>
</dbReference>
<dbReference type="SUPFAM" id="SSF49265">
    <property type="entry name" value="Fibronectin type III"/>
    <property type="match status" value="1"/>
</dbReference>
<dbReference type="Proteomes" id="UP001202180">
    <property type="component" value="Unassembled WGS sequence"/>
</dbReference>
<evidence type="ECO:0000313" key="5">
    <source>
        <dbReference type="Proteomes" id="UP001202180"/>
    </source>
</evidence>
<dbReference type="RefSeq" id="WP_248479281.1">
    <property type="nucleotide sequence ID" value="NZ_JALPRF010000004.1"/>
</dbReference>
<proteinExistence type="predicted"/>
<evidence type="ECO:0000259" key="2">
    <source>
        <dbReference type="PROSITE" id="PS50853"/>
    </source>
</evidence>
<sequence length="1222" mass="126669">MLISTFFSSQIEKLANRSIVWLLLLACVSFAQVANAQISSFTAAQIEEGNGCNWPFSALAANPKDGKVYGFWRKGAGDEAIYRLIRFDGSGWATVSSFSPTGGSASIKVPSFDGASDDVDLAIDALGRYHVTFQGSRGSGVTSTRGVWYGFSSDGTTWSFSEVQTYSDPNGWKNTDNPVLELDNNNQPHIAFLFSDANSPRTYSVRYYRQSGTSWTGEDAFSQSGGEPASNEIITFDMAVDGNTKAHFAIQRETNGEGRNGGLIYTTNSTGSWATPTVLAEGQQDKIQGSSLGIDTDAANKVHIVYSGYPGQINYTNNSAGNFSTPQRINGNLSGSIVRGSFRINSNGDKAFVYQSSGLRIAYQPSGTTNTWTTALAYTAPQGSSVASFPSGILAPNGRIVVLFDNLNTSNEQQCGETNTRRLWYATATVQAQQAAAPTVTSAAPSAITTSSATLGGNVTADGGASVTERGIVYVAGSGTPTTSNTKVTNGNNTGNFSQTVSGLTPGTAYSVRAYAINSVGTSYGSVMTFTTTPNAPVVNTPSNQALIVTTSPTYTGTAQAGSTVTVYVDNNIIGSTTASGGTFSFTQPTALGQGSHSVRTTTLIGSSAASASSNTNNFTVDTVAPTVSISSSSGSSGSDTPDRPISFTLTFSESVTGLSGSSVQVANGIRSNFSGSGTTYSFEVTPSANGLITVNLGANSARDLAGNGNTAASTFSLTYRPPVTISGFSSTPAAVCVGSPVTFSATVGRDAGTYSYTLTGGNQTITGSTVNAFSQTVTTSGSGAQNFTLRVSNGVDATSQNTSLTVNPLPVVSIPGLADAYCQDAAAITLATTGSPAGGSFTIDGNSATEFIPANLALGTHTVVYRYTNSNGCTNSASQTVTVKEVPTAPVLVTQAGNPYPAEVSNLTISQNVGNVILTVSGCTGGTINWGGGSANTLAVSTGNLGTQTFTATCTRNGCTSPATTATVTVVAPTLKVLSRDPDNGQLGNNTIKPYLILQNVGRDPFAYSNITLRYWLTTEDNVGLIFQKNFVAIGQGNLNLRYVPISPARQGATGYIEYSFNGGAGSLAPMGDSGPLEIQVNKQDYSSFFQPDDYSYINNSSYTLNPRITAYQNGTIFYGIEPTATGSSRVASQDEGRGLAVKVLGNPVVGPSAEVEISGVSGQAVQLKLVDLQGKTLHGFSIKEAGSVERVSVPVSSAHGILLLDVSTATQRQQVKLLKP</sequence>
<dbReference type="EMBL" id="JALPRF010000004">
    <property type="protein sequence ID" value="MCK8494707.1"/>
    <property type="molecule type" value="Genomic_DNA"/>
</dbReference>
<dbReference type="SUPFAM" id="SSF49384">
    <property type="entry name" value="Carbohydrate-binding domain"/>
    <property type="match status" value="1"/>
</dbReference>
<dbReference type="CDD" id="cd00063">
    <property type="entry name" value="FN3"/>
    <property type="match status" value="1"/>
</dbReference>